<keyword evidence="1" id="KW-0489">Methyltransferase</keyword>
<gene>
    <name evidence="1" type="ORF">ACFSUS_07820</name>
</gene>
<evidence type="ECO:0000313" key="2">
    <source>
        <dbReference type="Proteomes" id="UP001597469"/>
    </source>
</evidence>
<keyword evidence="1" id="KW-0808">Transferase</keyword>
<reference evidence="2" key="1">
    <citation type="journal article" date="2019" name="Int. J. Syst. Evol. Microbiol.">
        <title>The Global Catalogue of Microorganisms (GCM) 10K type strain sequencing project: providing services to taxonomists for standard genome sequencing and annotation.</title>
        <authorList>
            <consortium name="The Broad Institute Genomics Platform"/>
            <consortium name="The Broad Institute Genome Sequencing Center for Infectious Disease"/>
            <person name="Wu L."/>
            <person name="Ma J."/>
        </authorList>
    </citation>
    <scope>NUCLEOTIDE SEQUENCE [LARGE SCALE GENOMIC DNA]</scope>
    <source>
        <strain evidence="2">KCTC 42805</strain>
    </source>
</reference>
<dbReference type="SUPFAM" id="SSF53335">
    <property type="entry name" value="S-adenosyl-L-methionine-dependent methyltransferases"/>
    <property type="match status" value="1"/>
</dbReference>
<dbReference type="Proteomes" id="UP001597469">
    <property type="component" value="Unassembled WGS sequence"/>
</dbReference>
<keyword evidence="2" id="KW-1185">Reference proteome</keyword>
<organism evidence="1 2">
    <name type="scientific">Spirosoma soli</name>
    <dbReference type="NCBI Taxonomy" id="1770529"/>
    <lineage>
        <taxon>Bacteria</taxon>
        <taxon>Pseudomonadati</taxon>
        <taxon>Bacteroidota</taxon>
        <taxon>Cytophagia</taxon>
        <taxon>Cytophagales</taxon>
        <taxon>Cytophagaceae</taxon>
        <taxon>Spirosoma</taxon>
    </lineage>
</organism>
<dbReference type="RefSeq" id="WP_381521288.1">
    <property type="nucleotide sequence ID" value="NZ_JBHULN010000003.1"/>
</dbReference>
<protein>
    <submittedName>
        <fullName evidence="1">Class I SAM-dependent methyltransferase</fullName>
        <ecNumber evidence="1">2.1.1.-</ecNumber>
    </submittedName>
</protein>
<evidence type="ECO:0000313" key="1">
    <source>
        <dbReference type="EMBL" id="MFD2570536.1"/>
    </source>
</evidence>
<dbReference type="EMBL" id="JBHULN010000003">
    <property type="protein sequence ID" value="MFD2570536.1"/>
    <property type="molecule type" value="Genomic_DNA"/>
</dbReference>
<proteinExistence type="predicted"/>
<dbReference type="InterPro" id="IPR029063">
    <property type="entry name" value="SAM-dependent_MTases_sf"/>
</dbReference>
<comment type="caution">
    <text evidence="1">The sequence shown here is derived from an EMBL/GenBank/DDBJ whole genome shotgun (WGS) entry which is preliminary data.</text>
</comment>
<dbReference type="Pfam" id="PF13489">
    <property type="entry name" value="Methyltransf_23"/>
    <property type="match status" value="1"/>
</dbReference>
<dbReference type="GO" id="GO:0032259">
    <property type="term" value="P:methylation"/>
    <property type="evidence" value="ECO:0007669"/>
    <property type="project" value="UniProtKB-KW"/>
</dbReference>
<dbReference type="Gene3D" id="3.40.50.150">
    <property type="entry name" value="Vaccinia Virus protein VP39"/>
    <property type="match status" value="1"/>
</dbReference>
<dbReference type="GO" id="GO:0008168">
    <property type="term" value="F:methyltransferase activity"/>
    <property type="evidence" value="ECO:0007669"/>
    <property type="project" value="UniProtKB-KW"/>
</dbReference>
<sequence>MKNSLLWYLLVFLILSTDQLVGQPIKNPCLYQSLTRKSTREALLARYQILYDLQPRQKIASVGAGGGNKEILYSMLADSLVFYLQDIDSTCLSKAALPITIQQHYKATSQVCDDTFISVIGTETDTKLPERFFDKVLIENTLHELTKPEEILQSIRNSLKPDGFLFIEDFIAHKPGQRHRGCGKLLYTQQALIDLLDKSGFRLVESHEVYPKNTVDRVYKFALK</sequence>
<dbReference type="EC" id="2.1.1.-" evidence="1"/>
<accession>A0ABW5M2K7</accession>
<name>A0ABW5M2K7_9BACT</name>